<gene>
    <name evidence="3" type="ORF">SAMN04488570_1902</name>
</gene>
<keyword evidence="4" id="KW-1185">Reference proteome</keyword>
<feature type="signal peptide" evidence="1">
    <location>
        <begin position="1"/>
        <end position="27"/>
    </location>
</feature>
<dbReference type="EMBL" id="LT629757">
    <property type="protein sequence ID" value="SDS44838.1"/>
    <property type="molecule type" value="Genomic_DNA"/>
</dbReference>
<keyword evidence="1" id="KW-0732">Signal</keyword>
<dbReference type="Pfam" id="PF26571">
    <property type="entry name" value="VldE"/>
    <property type="match status" value="1"/>
</dbReference>
<reference evidence="4" key="1">
    <citation type="submission" date="2016-10" db="EMBL/GenBank/DDBJ databases">
        <authorList>
            <person name="Varghese N."/>
            <person name="Submissions S."/>
        </authorList>
    </citation>
    <scope>NUCLEOTIDE SEQUENCE [LARGE SCALE GENOMIC DNA]</scope>
    <source>
        <strain evidence="4">DSM 22127</strain>
    </source>
</reference>
<dbReference type="OrthoDB" id="5181100at2"/>
<evidence type="ECO:0000256" key="1">
    <source>
        <dbReference type="SAM" id="SignalP"/>
    </source>
</evidence>
<proteinExistence type="predicted"/>
<evidence type="ECO:0000313" key="4">
    <source>
        <dbReference type="Proteomes" id="UP000198859"/>
    </source>
</evidence>
<feature type="domain" description="ARB-07466-like C-terminal" evidence="2">
    <location>
        <begin position="50"/>
        <end position="145"/>
    </location>
</feature>
<organism evidence="3 4">
    <name type="scientific">Nocardioides scoriae</name>
    <dbReference type="NCBI Taxonomy" id="642780"/>
    <lineage>
        <taxon>Bacteria</taxon>
        <taxon>Bacillati</taxon>
        <taxon>Actinomycetota</taxon>
        <taxon>Actinomycetes</taxon>
        <taxon>Propionibacteriales</taxon>
        <taxon>Nocardioidaceae</taxon>
        <taxon>Nocardioides</taxon>
    </lineage>
</organism>
<evidence type="ECO:0000259" key="2">
    <source>
        <dbReference type="Pfam" id="PF26571"/>
    </source>
</evidence>
<name>A0A1H1SAM8_9ACTN</name>
<evidence type="ECO:0000313" key="3">
    <source>
        <dbReference type="EMBL" id="SDS44838.1"/>
    </source>
</evidence>
<sequence>MRRSLSLLPLAVVSALLVVGPTTSARADEPDPPPPVEAYAKYDPQSTCSPKAKPGTVVALDYVVATYGGAKGGISRPCGGSVSEHKEGRAFDWTLDAAKEADRIRAAKLRKALFAEGPDGDAAELARRMGVMYIIWNDKMYASYRQFAPTPYVSSACKGKPLSKCSKTLRHRDHLHVSLSRAGGAGTTSWYAGRLPAPK</sequence>
<accession>A0A1H1SAM8</accession>
<dbReference type="InterPro" id="IPR058593">
    <property type="entry name" value="ARB_07466-like_C"/>
</dbReference>
<dbReference type="Proteomes" id="UP000198859">
    <property type="component" value="Chromosome I"/>
</dbReference>
<feature type="chain" id="PRO_5009259809" description="ARB-07466-like C-terminal domain-containing protein" evidence="1">
    <location>
        <begin position="28"/>
        <end position="199"/>
    </location>
</feature>
<dbReference type="STRING" id="642780.SAMN04488570_1902"/>
<protein>
    <recommendedName>
        <fullName evidence="2">ARB-07466-like C-terminal domain-containing protein</fullName>
    </recommendedName>
</protein>
<dbReference type="RefSeq" id="WP_091728838.1">
    <property type="nucleotide sequence ID" value="NZ_LT629757.1"/>
</dbReference>
<dbReference type="AlphaFoldDB" id="A0A1H1SAM8"/>